<keyword evidence="1" id="KW-0560">Oxidoreductase</keyword>
<feature type="domain" description="Aldehyde dehydrogenase" evidence="2">
    <location>
        <begin position="2"/>
        <end position="405"/>
    </location>
</feature>
<name>A0A895YID2_9ACTN</name>
<dbReference type="SUPFAM" id="SSF53720">
    <property type="entry name" value="ALDH-like"/>
    <property type="match status" value="1"/>
</dbReference>
<protein>
    <submittedName>
        <fullName evidence="3">Aldehyde dehydrogenase (NADP(+))</fullName>
    </submittedName>
</protein>
<accession>A0A895YID2</accession>
<sequence length="502" mass="51086">MDPRTGAPVGAPVPHTGPAALDATCRAAAGAAPVLAARPPHDRAAWLRAIATTLGDHADELIALADAETGLGPTRLTGELARTRGQLELFADAVTEGAILEVVIDPADPDAKPVPRPDLRRMLLPIGPVAVYAASNFPFAFSIAGGDTASALAAGAPVVVKAHPGHPGLAARCGQLIVDALAAAGAPAGTFAVVHGFAAGEALVQHPAIAAAGFTGSVAGGRALFDLAAARPDPIPFYGELGSLNPVVVTAGALATRANEIVSGLVGSFTLGTGQFCTKPGLVFLPAGHGLADQLRAAVAEVELGPVLNAKIEQGFEQAVGEVAAVPGVRSLLPEPPGETGPGHRVAARLLAVDAPTLVERSEQLLSECFGPAALLVEYANEEQLLAGLAVLPGSLTAAVHADADAEPELVHTVVDRLNWVAGRIIFDGWPTGVAVSWAMQHGGPWPATTHSGHTSVGVTAVRRFQRPVVYQNTPAQLLPLALRDENPFGLPRRVAGVLTLG</sequence>
<proteinExistence type="predicted"/>
<keyword evidence="4" id="KW-1185">Reference proteome</keyword>
<reference evidence="3" key="1">
    <citation type="submission" date="2021-02" db="EMBL/GenBank/DDBJ databases">
        <title>Natrosporangium hydrolyticum gen. nov., sp. nov, a haloalkaliphilic actinobacterium from a soda solonchak soil.</title>
        <authorList>
            <person name="Sorokin D.Y."/>
            <person name="Khijniak T.V."/>
            <person name="Zakharycheva A.P."/>
            <person name="Boueva O.V."/>
            <person name="Ariskina E.V."/>
            <person name="Hahnke R.L."/>
            <person name="Bunk B."/>
            <person name="Sproer C."/>
            <person name="Schumann P."/>
            <person name="Evtushenko L.I."/>
            <person name="Kublanov I.V."/>
        </authorList>
    </citation>
    <scope>NUCLEOTIDE SEQUENCE</scope>
    <source>
        <strain evidence="3">DSM 106523</strain>
    </source>
</reference>
<dbReference type="PANTHER" id="PTHR43353">
    <property type="entry name" value="SUCCINATE-SEMIALDEHYDE DEHYDROGENASE, MITOCHONDRIAL"/>
    <property type="match status" value="1"/>
</dbReference>
<dbReference type="InterPro" id="IPR050740">
    <property type="entry name" value="Aldehyde_DH_Superfamily"/>
</dbReference>
<dbReference type="Gene3D" id="3.40.309.10">
    <property type="entry name" value="Aldehyde Dehydrogenase, Chain A, domain 2"/>
    <property type="match status" value="1"/>
</dbReference>
<dbReference type="GO" id="GO:0016620">
    <property type="term" value="F:oxidoreductase activity, acting on the aldehyde or oxo group of donors, NAD or NADP as acceptor"/>
    <property type="evidence" value="ECO:0007669"/>
    <property type="project" value="InterPro"/>
</dbReference>
<dbReference type="Gene3D" id="3.40.605.10">
    <property type="entry name" value="Aldehyde Dehydrogenase, Chain A, domain 1"/>
    <property type="match status" value="1"/>
</dbReference>
<dbReference type="InterPro" id="IPR016161">
    <property type="entry name" value="Ald_DH/histidinol_DH"/>
</dbReference>
<organism evidence="3 4">
    <name type="scientific">Natronosporangium hydrolyticum</name>
    <dbReference type="NCBI Taxonomy" id="2811111"/>
    <lineage>
        <taxon>Bacteria</taxon>
        <taxon>Bacillati</taxon>
        <taxon>Actinomycetota</taxon>
        <taxon>Actinomycetes</taxon>
        <taxon>Micromonosporales</taxon>
        <taxon>Micromonosporaceae</taxon>
        <taxon>Natronosporangium</taxon>
    </lineage>
</organism>
<evidence type="ECO:0000313" key="3">
    <source>
        <dbReference type="EMBL" id="QSB17311.1"/>
    </source>
</evidence>
<evidence type="ECO:0000259" key="2">
    <source>
        <dbReference type="Pfam" id="PF00171"/>
    </source>
</evidence>
<dbReference type="CDD" id="cd07129">
    <property type="entry name" value="ALDH_KGSADH"/>
    <property type="match status" value="1"/>
</dbReference>
<dbReference type="InterPro" id="IPR044151">
    <property type="entry name" value="ALDH_KGSADH"/>
</dbReference>
<dbReference type="InterPro" id="IPR016162">
    <property type="entry name" value="Ald_DH_N"/>
</dbReference>
<evidence type="ECO:0000313" key="4">
    <source>
        <dbReference type="Proteomes" id="UP000662857"/>
    </source>
</evidence>
<dbReference type="EMBL" id="CP070499">
    <property type="protein sequence ID" value="QSB17311.1"/>
    <property type="molecule type" value="Genomic_DNA"/>
</dbReference>
<dbReference type="InterPro" id="IPR016163">
    <property type="entry name" value="Ald_DH_C"/>
</dbReference>
<dbReference type="KEGG" id="nhy:JQS43_13575"/>
<dbReference type="InterPro" id="IPR015590">
    <property type="entry name" value="Aldehyde_DH_dom"/>
</dbReference>
<dbReference type="PANTHER" id="PTHR43353:SF3">
    <property type="entry name" value="ALDEHYDE DEHYDROGENASE-RELATED"/>
    <property type="match status" value="1"/>
</dbReference>
<dbReference type="AlphaFoldDB" id="A0A895YID2"/>
<dbReference type="Pfam" id="PF00171">
    <property type="entry name" value="Aldedh"/>
    <property type="match status" value="1"/>
</dbReference>
<evidence type="ECO:0000256" key="1">
    <source>
        <dbReference type="ARBA" id="ARBA00023002"/>
    </source>
</evidence>
<gene>
    <name evidence="3" type="ORF">JQS43_13575</name>
</gene>
<dbReference type="Proteomes" id="UP000662857">
    <property type="component" value="Chromosome"/>
</dbReference>